<accession>A0ABU2YHD9</accession>
<evidence type="ECO:0000313" key="4">
    <source>
        <dbReference type="Proteomes" id="UP001254488"/>
    </source>
</evidence>
<dbReference type="Proteomes" id="UP001254488">
    <property type="component" value="Unassembled WGS sequence"/>
</dbReference>
<evidence type="ECO:0000256" key="1">
    <source>
        <dbReference type="ARBA" id="ARBA00022729"/>
    </source>
</evidence>
<dbReference type="InterPro" id="IPR032812">
    <property type="entry name" value="SbsA_Ig"/>
</dbReference>
<reference evidence="3 4" key="1">
    <citation type="submission" date="2023-09" db="EMBL/GenBank/DDBJ databases">
        <authorList>
            <person name="Rey-Velasco X."/>
        </authorList>
    </citation>
    <scope>NUCLEOTIDE SEQUENCE [LARGE SCALE GENOMIC DNA]</scope>
    <source>
        <strain evidence="3 4">W242</strain>
    </source>
</reference>
<dbReference type="RefSeq" id="WP_311333435.1">
    <property type="nucleotide sequence ID" value="NZ_JAVRHZ010000006.1"/>
</dbReference>
<name>A0ABU2YHD9_9FLAO</name>
<protein>
    <submittedName>
        <fullName evidence="3">Ig-like domain-containing protein</fullName>
    </submittedName>
</protein>
<comment type="caution">
    <text evidence="3">The sequence shown here is derived from an EMBL/GenBank/DDBJ whole genome shotgun (WGS) entry which is preliminary data.</text>
</comment>
<gene>
    <name evidence="3" type="ORF">RM538_10735</name>
</gene>
<dbReference type="Pfam" id="PF13205">
    <property type="entry name" value="Big_5"/>
    <property type="match status" value="1"/>
</dbReference>
<organism evidence="3 4">
    <name type="scientific">Patiriisocius hiemis</name>
    <dbReference type="NCBI Taxonomy" id="3075604"/>
    <lineage>
        <taxon>Bacteria</taxon>
        <taxon>Pseudomonadati</taxon>
        <taxon>Bacteroidota</taxon>
        <taxon>Flavobacteriia</taxon>
        <taxon>Flavobacteriales</taxon>
        <taxon>Flavobacteriaceae</taxon>
        <taxon>Patiriisocius</taxon>
    </lineage>
</organism>
<proteinExistence type="predicted"/>
<keyword evidence="4" id="KW-1185">Reference proteome</keyword>
<dbReference type="EMBL" id="JAVRHZ010000006">
    <property type="protein sequence ID" value="MDT0556483.1"/>
    <property type="molecule type" value="Genomic_DNA"/>
</dbReference>
<evidence type="ECO:0000313" key="3">
    <source>
        <dbReference type="EMBL" id="MDT0556483.1"/>
    </source>
</evidence>
<feature type="domain" description="SbsA Ig-like" evidence="2">
    <location>
        <begin position="33"/>
        <end position="134"/>
    </location>
</feature>
<sequence>MKHRLLYIPILFLFMLSFIDCAKKGNPSGGKKDSIPPVIVKSDPENFTTSFTEDEIKIYFDEYIKLEDLQKNLIISPPLKNQPIITPLSTSKVLKIKLMDTLRENTTYSINFGKSIVDNNEGNPYDYYKYVFSTGTFIDSLTLNGTIKDALLPSLKEPATVMLYEVNEEYTDSLVFKEKPFYISNTKEGSTFEFTNLKEGTYRLIALEDQNSDYIFQPSLDKIGYEEAFVTLPTDSSYTISLFKEDKAYRISQPKHVSKHSIIFGYEGAKTPPDISLISEKPQGHENLLFKDLKKDTLYYWFKPELGVDSLLFKSTYKETIDTLNLRIRDLFKDSLKINQLNAGTQKLRDTFKISANIPLITINQEKIKVTDKDTLDVAVNTILDTSTNTASINFPKTEDQKYIVTLLPGAITDYFETQNDTLQYGVRTKLVSDYGTITLTLDNVSDFPLVVQLVDSQFVVKDEKILTENAPLLFDEISPASYYLRVILDTNKNGKWDTGNFLKNSAPEKVIYYPSQIAVKANWSVNETFILSETNLDPVETVDDPEE</sequence>
<evidence type="ECO:0000259" key="2">
    <source>
        <dbReference type="Pfam" id="PF13205"/>
    </source>
</evidence>
<keyword evidence="1" id="KW-0732">Signal</keyword>